<dbReference type="InterPro" id="IPR041535">
    <property type="entry name" value="VbhA"/>
</dbReference>
<name>A0A7Y7XZ10_9PSED</name>
<feature type="domain" description="Antitoxin VbhA" evidence="2">
    <location>
        <begin position="37"/>
        <end position="78"/>
    </location>
</feature>
<comment type="caution">
    <text evidence="3">The sequence shown here is derived from an EMBL/GenBank/DDBJ whole genome shotgun (WGS) entry which is preliminary data.</text>
</comment>
<dbReference type="InterPro" id="IPR043038">
    <property type="entry name" value="VbhA_sf"/>
</dbReference>
<gene>
    <name evidence="3" type="ORF">HX845_13885</name>
</gene>
<dbReference type="Gene3D" id="1.10.8.1050">
    <property type="entry name" value="Antitoxin VbhA-like"/>
    <property type="match status" value="1"/>
</dbReference>
<evidence type="ECO:0000313" key="4">
    <source>
        <dbReference type="Proteomes" id="UP000517547"/>
    </source>
</evidence>
<evidence type="ECO:0000259" key="2">
    <source>
        <dbReference type="Pfam" id="PF18495"/>
    </source>
</evidence>
<evidence type="ECO:0000313" key="3">
    <source>
        <dbReference type="EMBL" id="NWC14749.1"/>
    </source>
</evidence>
<organism evidence="3 4">
    <name type="scientific">Pseudomonas gingeri</name>
    <dbReference type="NCBI Taxonomy" id="117681"/>
    <lineage>
        <taxon>Bacteria</taxon>
        <taxon>Pseudomonadati</taxon>
        <taxon>Pseudomonadota</taxon>
        <taxon>Gammaproteobacteria</taxon>
        <taxon>Pseudomonadales</taxon>
        <taxon>Pseudomonadaceae</taxon>
        <taxon>Pseudomonas</taxon>
    </lineage>
</organism>
<feature type="region of interest" description="Disordered" evidence="1">
    <location>
        <begin position="1"/>
        <end position="36"/>
    </location>
</feature>
<sequence>MTSENQEPSQHQGSIDTRHIDEQGKEHQLSGAEQNKRKEAVAYAAASIGLSGLQITESMRLLGERYIDGDIGLEEFVALSQQQLPL</sequence>
<dbReference type="InterPro" id="IPR033788">
    <property type="entry name" value="VbhA-like"/>
</dbReference>
<dbReference type="RefSeq" id="WP_017128706.1">
    <property type="nucleotide sequence ID" value="NZ_JACAQE010000004.1"/>
</dbReference>
<dbReference type="AlphaFoldDB" id="A0A7Y7XZ10"/>
<feature type="compositionally biased region" description="Basic and acidic residues" evidence="1">
    <location>
        <begin position="16"/>
        <end position="36"/>
    </location>
</feature>
<dbReference type="Pfam" id="PF18495">
    <property type="entry name" value="VbhA"/>
    <property type="match status" value="1"/>
</dbReference>
<dbReference type="EMBL" id="JACAQE010000004">
    <property type="protein sequence ID" value="NWC14749.1"/>
    <property type="molecule type" value="Genomic_DNA"/>
</dbReference>
<feature type="compositionally biased region" description="Polar residues" evidence="1">
    <location>
        <begin position="1"/>
        <end position="15"/>
    </location>
</feature>
<accession>A0A7Y7XZ10</accession>
<reference evidence="3 4" key="1">
    <citation type="submission" date="2020-04" db="EMBL/GenBank/DDBJ databases">
        <title>Molecular characterization of pseudomonads from Agaricus bisporus reveal novel blotch 2 pathogens in Western Europe.</title>
        <authorList>
            <person name="Taparia T."/>
            <person name="Krijger M."/>
            <person name="Haynes E."/>
            <person name="Elpinstone J.G."/>
            <person name="Noble R."/>
            <person name="Van Der Wolf J."/>
        </authorList>
    </citation>
    <scope>NUCLEOTIDE SEQUENCE [LARGE SCALE GENOMIC DNA]</scope>
    <source>
        <strain evidence="3 4">IPO3738</strain>
    </source>
</reference>
<proteinExistence type="predicted"/>
<protein>
    <submittedName>
        <fullName evidence="3">Antitoxin VbhA family protein</fullName>
    </submittedName>
</protein>
<dbReference type="Proteomes" id="UP000517547">
    <property type="component" value="Unassembled WGS sequence"/>
</dbReference>
<evidence type="ECO:0000256" key="1">
    <source>
        <dbReference type="SAM" id="MobiDB-lite"/>
    </source>
</evidence>
<dbReference type="CDD" id="cd11586">
    <property type="entry name" value="VbhA_like"/>
    <property type="match status" value="1"/>
</dbReference>